<organism evidence="2 3">
    <name type="scientific">Metabacillus niabensis</name>
    <dbReference type="NCBI Taxonomy" id="324854"/>
    <lineage>
        <taxon>Bacteria</taxon>
        <taxon>Bacillati</taxon>
        <taxon>Bacillota</taxon>
        <taxon>Bacilli</taxon>
        <taxon>Bacillales</taxon>
        <taxon>Bacillaceae</taxon>
        <taxon>Metabacillus</taxon>
    </lineage>
</organism>
<keyword evidence="1" id="KW-0812">Transmembrane</keyword>
<feature type="transmembrane region" description="Helical" evidence="1">
    <location>
        <begin position="49"/>
        <end position="67"/>
    </location>
</feature>
<gene>
    <name evidence="2" type="ORF">J2S02_002051</name>
</gene>
<evidence type="ECO:0000256" key="1">
    <source>
        <dbReference type="SAM" id="Phobius"/>
    </source>
</evidence>
<keyword evidence="1" id="KW-0472">Membrane</keyword>
<dbReference type="RefSeq" id="WP_174881572.1">
    <property type="nucleotide sequence ID" value="NZ_CADEPK010000370.1"/>
</dbReference>
<evidence type="ECO:0000313" key="2">
    <source>
        <dbReference type="EMBL" id="MDQ0225707.1"/>
    </source>
</evidence>
<keyword evidence="3" id="KW-1185">Reference proteome</keyword>
<protein>
    <submittedName>
        <fullName evidence="2">Uncharacterized protein</fullName>
    </submittedName>
</protein>
<accession>A0ABT9Z0J0</accession>
<feature type="transmembrane region" description="Helical" evidence="1">
    <location>
        <begin position="20"/>
        <end position="37"/>
    </location>
</feature>
<dbReference type="Proteomes" id="UP001232245">
    <property type="component" value="Unassembled WGS sequence"/>
</dbReference>
<proteinExistence type="predicted"/>
<comment type="caution">
    <text evidence="2">The sequence shown here is derived from an EMBL/GenBank/DDBJ whole genome shotgun (WGS) entry which is preliminary data.</text>
</comment>
<keyword evidence="1" id="KW-1133">Transmembrane helix</keyword>
<evidence type="ECO:0000313" key="3">
    <source>
        <dbReference type="Proteomes" id="UP001232245"/>
    </source>
</evidence>
<sequence>MKFFRNMSKIEQIHWRKGAIFGFYTYMFLLFINYTYSSLSGTEPIPTNVIFWSGMLAAFGYEFILNLKSKLKVKKLNE</sequence>
<dbReference type="EMBL" id="JAUSTZ010000003">
    <property type="protein sequence ID" value="MDQ0225707.1"/>
    <property type="molecule type" value="Genomic_DNA"/>
</dbReference>
<reference evidence="2 3" key="1">
    <citation type="submission" date="2023-07" db="EMBL/GenBank/DDBJ databases">
        <title>Genomic Encyclopedia of Type Strains, Phase IV (KMG-IV): sequencing the most valuable type-strain genomes for metagenomic binning, comparative biology and taxonomic classification.</title>
        <authorList>
            <person name="Goeker M."/>
        </authorList>
    </citation>
    <scope>NUCLEOTIDE SEQUENCE [LARGE SCALE GENOMIC DNA]</scope>
    <source>
        <strain evidence="2 3">DSM 17723</strain>
    </source>
</reference>
<name>A0ABT9Z0J0_9BACI</name>